<protein>
    <submittedName>
        <fullName evidence="6">C4-dicarboxylate ABC transporter</fullName>
    </submittedName>
</protein>
<dbReference type="CDD" id="cd13672">
    <property type="entry name" value="PBP2_TRAP_Siap"/>
    <property type="match status" value="1"/>
</dbReference>
<comment type="caution">
    <text evidence="6">The sequence shown here is derived from an EMBL/GenBank/DDBJ whole genome shotgun (WGS) entry which is preliminary data.</text>
</comment>
<dbReference type="InterPro" id="IPR004682">
    <property type="entry name" value="TRAP_DctP"/>
</dbReference>
<evidence type="ECO:0000256" key="3">
    <source>
        <dbReference type="ARBA" id="ARBA00022448"/>
    </source>
</evidence>
<organism evidence="6 7">
    <name type="scientific">Proteobacteria bacterium 228</name>
    <dbReference type="NCBI Taxonomy" id="2083153"/>
    <lineage>
        <taxon>Bacteria</taxon>
        <taxon>Pseudomonadati</taxon>
        <taxon>Pseudomonadota</taxon>
    </lineage>
</organism>
<dbReference type="Pfam" id="PF03480">
    <property type="entry name" value="DctP"/>
    <property type="match status" value="1"/>
</dbReference>
<dbReference type="InterPro" id="IPR038404">
    <property type="entry name" value="TRAP_DctP_sf"/>
</dbReference>
<feature type="signal peptide" evidence="5">
    <location>
        <begin position="1"/>
        <end position="27"/>
    </location>
</feature>
<evidence type="ECO:0000256" key="1">
    <source>
        <dbReference type="ARBA" id="ARBA00004196"/>
    </source>
</evidence>
<gene>
    <name evidence="6" type="ORF">C4K68_02015</name>
</gene>
<dbReference type="InterPro" id="IPR018389">
    <property type="entry name" value="DctP_fam"/>
</dbReference>
<dbReference type="PANTHER" id="PTHR33376:SF4">
    <property type="entry name" value="SIALIC ACID-BINDING PERIPLASMIC PROTEIN SIAP"/>
    <property type="match status" value="1"/>
</dbReference>
<sequence>MHNKALPILSGVILGAAAISLSTTAIADPLKIRISSPAVETDWHARMLTVFKDELEKTSPGQFDVNIFLNASLFKQGTEPAAMQRGNLDMAMISAQDISKQIPEWSVFTAGYLIRSPEHQQHVFHSPLGQQFYKMVEEKMHIKILDVGYLGSRELNLRDDKEIRTPADLAGEKLRMPGSKEWQFLGQALGANPVPLAFGEVYTALQTGAVDGQDNPLPTVQAAKFYEVTKQIVLTNHLVDAIFLSMSMKTYDKLTDEQKQHVQEAAAKAVAFNNAGRIADEQKLVQFFRDQGLKVYEPDVNAFRQHVQEMYKSSEIAKSWPAGVVDQINAIQ</sequence>
<dbReference type="EMBL" id="PRLP01000007">
    <property type="protein sequence ID" value="PPC78958.1"/>
    <property type="molecule type" value="Genomic_DNA"/>
</dbReference>
<dbReference type="PANTHER" id="PTHR33376">
    <property type="match status" value="1"/>
</dbReference>
<evidence type="ECO:0000256" key="4">
    <source>
        <dbReference type="ARBA" id="ARBA00022729"/>
    </source>
</evidence>
<evidence type="ECO:0000256" key="5">
    <source>
        <dbReference type="SAM" id="SignalP"/>
    </source>
</evidence>
<comment type="subcellular location">
    <subcellularLocation>
        <location evidence="1">Cell envelope</location>
    </subcellularLocation>
</comment>
<dbReference type="NCBIfam" id="NF037995">
    <property type="entry name" value="TRAP_S1"/>
    <property type="match status" value="1"/>
</dbReference>
<evidence type="ECO:0000313" key="6">
    <source>
        <dbReference type="EMBL" id="PPC78958.1"/>
    </source>
</evidence>
<dbReference type="Gene3D" id="3.40.190.170">
    <property type="entry name" value="Bacterial extracellular solute-binding protein, family 7"/>
    <property type="match status" value="1"/>
</dbReference>
<feature type="chain" id="PRO_5015449558" evidence="5">
    <location>
        <begin position="28"/>
        <end position="332"/>
    </location>
</feature>
<dbReference type="GO" id="GO:0030288">
    <property type="term" value="C:outer membrane-bounded periplasmic space"/>
    <property type="evidence" value="ECO:0007669"/>
    <property type="project" value="InterPro"/>
</dbReference>
<dbReference type="OrthoDB" id="7375081at2"/>
<accession>A0A2S5KW69</accession>
<dbReference type="GO" id="GO:0055085">
    <property type="term" value="P:transmembrane transport"/>
    <property type="evidence" value="ECO:0007669"/>
    <property type="project" value="InterPro"/>
</dbReference>
<keyword evidence="3" id="KW-0813">Transport</keyword>
<proteinExistence type="inferred from homology"/>
<keyword evidence="4 5" id="KW-0732">Signal</keyword>
<name>A0A2S5KW69_9PROT</name>
<reference evidence="6 7" key="1">
    <citation type="submission" date="2018-02" db="EMBL/GenBank/DDBJ databases">
        <title>novel marine gammaproteobacteria from coastal saline agro ecosystem.</title>
        <authorList>
            <person name="Krishnan R."/>
            <person name="Ramesh Kumar N."/>
        </authorList>
    </citation>
    <scope>NUCLEOTIDE SEQUENCE [LARGE SCALE GENOMIC DNA]</scope>
    <source>
        <strain evidence="6 7">228</strain>
    </source>
</reference>
<dbReference type="Proteomes" id="UP000238196">
    <property type="component" value="Unassembled WGS sequence"/>
</dbReference>
<evidence type="ECO:0000256" key="2">
    <source>
        <dbReference type="ARBA" id="ARBA00009023"/>
    </source>
</evidence>
<evidence type="ECO:0000313" key="7">
    <source>
        <dbReference type="Proteomes" id="UP000238196"/>
    </source>
</evidence>
<comment type="similarity">
    <text evidence="2">Belongs to the bacterial solute-binding protein 7 family.</text>
</comment>
<dbReference type="PIRSF" id="PIRSF006470">
    <property type="entry name" value="DctB"/>
    <property type="match status" value="1"/>
</dbReference>
<dbReference type="AlphaFoldDB" id="A0A2S5KW69"/>
<dbReference type="NCBIfam" id="TIGR00787">
    <property type="entry name" value="dctP"/>
    <property type="match status" value="1"/>
</dbReference>